<dbReference type="PROSITE" id="PS51318">
    <property type="entry name" value="TAT"/>
    <property type="match status" value="1"/>
</dbReference>
<evidence type="ECO:0000256" key="11">
    <source>
        <dbReference type="ARBA" id="ARBA00022723"/>
    </source>
</evidence>
<proteinExistence type="inferred from homology"/>
<evidence type="ECO:0000256" key="6">
    <source>
        <dbReference type="ARBA" id="ARBA00019816"/>
    </source>
</evidence>
<dbReference type="Gene3D" id="2.102.10.10">
    <property type="entry name" value="Rieske [2Fe-2S] iron-sulphur domain"/>
    <property type="match status" value="1"/>
</dbReference>
<comment type="miscellaneous">
    <text evidence="20">The Rieske protein is a high potential 2Fe-2S protein.</text>
</comment>
<comment type="cofactor">
    <cofactor evidence="20">
        <name>[2Fe-2S] cluster</name>
        <dbReference type="ChEBI" id="CHEBI:190135"/>
    </cofactor>
    <text evidence="20">Binds 1 [2Fe-2S] cluster per subunit.</text>
</comment>
<gene>
    <name evidence="23" type="primary">petA</name>
    <name evidence="23" type="ORF">FG486_17665</name>
</gene>
<keyword evidence="12" id="KW-1278">Translocase</keyword>
<dbReference type="EC" id="7.1.1.8" evidence="5 20"/>
<evidence type="ECO:0000256" key="9">
    <source>
        <dbReference type="ARBA" id="ARBA00022692"/>
    </source>
</evidence>
<comment type="subcellular location">
    <subcellularLocation>
        <location evidence="2">Cell membrane</location>
        <topology evidence="2">Single-pass membrane protein</topology>
    </subcellularLocation>
</comment>
<dbReference type="PRINTS" id="PR00162">
    <property type="entry name" value="RIESKE"/>
</dbReference>
<keyword evidence="16" id="KW-0411">Iron-sulfur</keyword>
<dbReference type="InterPro" id="IPR006317">
    <property type="entry name" value="Ubiquinol_cyt_c_Rdtase_Fe-S-su"/>
</dbReference>
<dbReference type="GO" id="GO:0005886">
    <property type="term" value="C:plasma membrane"/>
    <property type="evidence" value="ECO:0007669"/>
    <property type="project" value="UniProtKB-SubCell"/>
</dbReference>
<organism evidence="23 24">
    <name type="scientific">Sphingomonas ursincola</name>
    <dbReference type="NCBI Taxonomy" id="56361"/>
    <lineage>
        <taxon>Bacteria</taxon>
        <taxon>Pseudomonadati</taxon>
        <taxon>Pseudomonadota</taxon>
        <taxon>Alphaproteobacteria</taxon>
        <taxon>Sphingomonadales</taxon>
        <taxon>Sphingomonadaceae</taxon>
        <taxon>Sphingomonas</taxon>
    </lineage>
</organism>
<evidence type="ECO:0000313" key="23">
    <source>
        <dbReference type="EMBL" id="MBA1376173.1"/>
    </source>
</evidence>
<dbReference type="Pfam" id="PF10399">
    <property type="entry name" value="UCR_Fe-S_N"/>
    <property type="match status" value="1"/>
</dbReference>
<comment type="similarity">
    <text evidence="3">Belongs to the Rieske iron-sulfur protein family.</text>
</comment>
<keyword evidence="17 20" id="KW-0472">Membrane</keyword>
<evidence type="ECO:0000256" key="16">
    <source>
        <dbReference type="ARBA" id="ARBA00023014"/>
    </source>
</evidence>
<dbReference type="CDD" id="cd03470">
    <property type="entry name" value="Rieske_cytochrome_bc1"/>
    <property type="match status" value="1"/>
</dbReference>
<feature type="domain" description="Rieske" evidence="22">
    <location>
        <begin position="90"/>
        <end position="188"/>
    </location>
</feature>
<evidence type="ECO:0000256" key="21">
    <source>
        <dbReference type="RuleBase" id="RU004497"/>
    </source>
</evidence>
<dbReference type="GO" id="GO:0046872">
    <property type="term" value="F:metal ion binding"/>
    <property type="evidence" value="ECO:0007669"/>
    <property type="project" value="UniProtKB-KW"/>
</dbReference>
<evidence type="ECO:0000256" key="8">
    <source>
        <dbReference type="ARBA" id="ARBA00022475"/>
    </source>
</evidence>
<keyword evidence="11" id="KW-0479">Metal-binding</keyword>
<keyword evidence="10" id="KW-0001">2Fe-2S</keyword>
<dbReference type="InterPro" id="IPR005805">
    <property type="entry name" value="Rieske_Fe-S_prot_C"/>
</dbReference>
<reference evidence="23 24" key="1">
    <citation type="journal article" date="1994" name="Int. J. Syst. Bacteriol.">
        <title>Phylogenetic positions of novel aerobic, bacteriochlorophyll a-containing bacteria and description of Roseococcus thiosulfatophilus gen. nov., sp. nov., Erythromicrobium ramosum gen. nov., sp. nov., and Erythrobacter litoralis sp. nov.</title>
        <authorList>
            <person name="Yurkov V."/>
            <person name="Stackebrandt E."/>
            <person name="Holmes A."/>
            <person name="Fuerst J.A."/>
            <person name="Hugenholtz P."/>
            <person name="Golecki J."/>
            <person name="Gad'on N."/>
            <person name="Gorlenko V.M."/>
            <person name="Kompantseva E.I."/>
            <person name="Drews G."/>
        </authorList>
    </citation>
    <scope>NUCLEOTIDE SEQUENCE [LARGE SCALE GENOMIC DNA]</scope>
    <source>
        <strain evidence="23 24">KR-99</strain>
    </source>
</reference>
<dbReference type="SUPFAM" id="SSF50022">
    <property type="entry name" value="ISP domain"/>
    <property type="match status" value="1"/>
</dbReference>
<dbReference type="InterPro" id="IPR019470">
    <property type="entry name" value="Ubiq_cytC_Rdtase_Fe-S_su_TAT"/>
</dbReference>
<evidence type="ECO:0000256" key="19">
    <source>
        <dbReference type="ARBA" id="ARBA00029351"/>
    </source>
</evidence>
<evidence type="ECO:0000256" key="12">
    <source>
        <dbReference type="ARBA" id="ARBA00022967"/>
    </source>
</evidence>
<dbReference type="InterPro" id="IPR017941">
    <property type="entry name" value="Rieske_2Fe-2S"/>
</dbReference>
<dbReference type="InterPro" id="IPR036922">
    <property type="entry name" value="Rieske_2Fe-2S_sf"/>
</dbReference>
<dbReference type="InterPro" id="IPR006311">
    <property type="entry name" value="TAT_signal"/>
</dbReference>
<evidence type="ECO:0000256" key="14">
    <source>
        <dbReference type="ARBA" id="ARBA00022989"/>
    </source>
</evidence>
<evidence type="ECO:0000256" key="17">
    <source>
        <dbReference type="ARBA" id="ARBA00023136"/>
    </source>
</evidence>
<evidence type="ECO:0000256" key="18">
    <source>
        <dbReference type="ARBA" id="ARBA00023157"/>
    </source>
</evidence>
<evidence type="ECO:0000256" key="2">
    <source>
        <dbReference type="ARBA" id="ARBA00004162"/>
    </source>
</evidence>
<feature type="transmembrane region" description="Helical" evidence="20">
    <location>
        <begin position="25"/>
        <end position="46"/>
    </location>
</feature>
<evidence type="ECO:0000313" key="24">
    <source>
        <dbReference type="Proteomes" id="UP000589292"/>
    </source>
</evidence>
<sequence length="190" mass="20180">MAEQVTMNQDGTAAVESDGVRRRDFINIAAVSFAGVGGASVLIPLITQMAPSKDVLAQASTEVDVSAVQPGQAIKTVWRKQPMFIRNLTPEEISAADKVDVASLRDPQSLADRTLPGKTNWLVTLGVCTHLGCVPLGAAAGEVKGEFGGYFCPCHGSHYDTAARIRKGPAPKNLEVPEYEFLSDTVIKIG</sequence>
<dbReference type="FunFam" id="2.102.10.10:FF:000001">
    <property type="entry name" value="Cytochrome b-c1 complex subunit Rieske, mitochondrial"/>
    <property type="match status" value="1"/>
</dbReference>
<dbReference type="Gene3D" id="1.20.5.510">
    <property type="entry name" value="Single helix bin"/>
    <property type="match status" value="1"/>
</dbReference>
<dbReference type="InterPro" id="IPR014349">
    <property type="entry name" value="Rieske_Fe-S_prot"/>
</dbReference>
<dbReference type="NCBIfam" id="TIGR01416">
    <property type="entry name" value="Rieske_proteo"/>
    <property type="match status" value="1"/>
</dbReference>
<evidence type="ECO:0000256" key="15">
    <source>
        <dbReference type="ARBA" id="ARBA00023004"/>
    </source>
</evidence>
<name>A0A7V8RGS7_9SPHN</name>
<dbReference type="PROSITE" id="PS51296">
    <property type="entry name" value="RIESKE"/>
    <property type="match status" value="1"/>
</dbReference>
<evidence type="ECO:0000256" key="5">
    <source>
        <dbReference type="ARBA" id="ARBA00012951"/>
    </source>
</evidence>
<evidence type="ECO:0000256" key="13">
    <source>
        <dbReference type="ARBA" id="ARBA00022982"/>
    </source>
</evidence>
<evidence type="ECO:0000256" key="3">
    <source>
        <dbReference type="ARBA" id="ARBA00010651"/>
    </source>
</evidence>
<evidence type="ECO:0000256" key="10">
    <source>
        <dbReference type="ARBA" id="ARBA00022714"/>
    </source>
</evidence>
<keyword evidence="14 20" id="KW-1133">Transmembrane helix</keyword>
<dbReference type="PANTHER" id="PTHR10134">
    <property type="entry name" value="CYTOCHROME B-C1 COMPLEX SUBUNIT RIESKE, MITOCHONDRIAL"/>
    <property type="match status" value="1"/>
</dbReference>
<evidence type="ECO:0000256" key="4">
    <source>
        <dbReference type="ARBA" id="ARBA00011649"/>
    </source>
</evidence>
<keyword evidence="13 20" id="KW-0249">Electron transport</keyword>
<evidence type="ECO:0000256" key="20">
    <source>
        <dbReference type="RuleBase" id="RU004494"/>
    </source>
</evidence>
<comment type="caution">
    <text evidence="23">The sequence shown here is derived from an EMBL/GenBank/DDBJ whole genome shotgun (WGS) entry which is preliminary data.</text>
</comment>
<comment type="function">
    <text evidence="1">Component of the ubiquinol-cytochrome c reductase complex (complex III or cytochrome b-c1 complex), which is a respiratory chain that generates an electrochemical potential coupled to ATP synthesis.</text>
</comment>
<dbReference type="GO" id="GO:0008121">
    <property type="term" value="F:quinol-cytochrome-c reductase activity"/>
    <property type="evidence" value="ECO:0007669"/>
    <property type="project" value="UniProtKB-EC"/>
</dbReference>
<dbReference type="Pfam" id="PF00355">
    <property type="entry name" value="Rieske"/>
    <property type="match status" value="1"/>
</dbReference>
<evidence type="ECO:0000256" key="1">
    <source>
        <dbReference type="ARBA" id="ARBA00002444"/>
    </source>
</evidence>
<protein>
    <recommendedName>
        <fullName evidence="6 20">Ubiquinol-cytochrome c reductase iron-sulfur subunit</fullName>
        <ecNumber evidence="5 20">7.1.1.8</ecNumber>
    </recommendedName>
</protein>
<dbReference type="Proteomes" id="UP000589292">
    <property type="component" value="Unassembled WGS sequence"/>
</dbReference>
<keyword evidence="8" id="KW-1003">Cell membrane</keyword>
<keyword evidence="9 20" id="KW-0812">Transmembrane</keyword>
<dbReference type="AlphaFoldDB" id="A0A7V8RGS7"/>
<dbReference type="GO" id="GO:0051537">
    <property type="term" value="F:2 iron, 2 sulfur cluster binding"/>
    <property type="evidence" value="ECO:0007669"/>
    <property type="project" value="UniProtKB-KW"/>
</dbReference>
<keyword evidence="18" id="KW-1015">Disulfide bond</keyword>
<comment type="subunit">
    <text evidence="4 21">The main subunits of complex b-c1 are: cytochrome b, cytochrome c1 and the Rieske protein.</text>
</comment>
<evidence type="ECO:0000256" key="7">
    <source>
        <dbReference type="ARBA" id="ARBA00022448"/>
    </source>
</evidence>
<dbReference type="EMBL" id="VDES01000005">
    <property type="protein sequence ID" value="MBA1376173.1"/>
    <property type="molecule type" value="Genomic_DNA"/>
</dbReference>
<accession>A0A7V8RGS7</accession>
<keyword evidence="15" id="KW-0408">Iron</keyword>
<keyword evidence="7 20" id="KW-0813">Transport</keyword>
<keyword evidence="24" id="KW-1185">Reference proteome</keyword>
<evidence type="ECO:0000259" key="22">
    <source>
        <dbReference type="PROSITE" id="PS51296"/>
    </source>
</evidence>
<comment type="catalytic activity">
    <reaction evidence="19 20">
        <text>a quinol + 2 Fe(III)-[cytochrome c](out) = a quinone + 2 Fe(II)-[cytochrome c](out) + 2 H(+)(out)</text>
        <dbReference type="Rhea" id="RHEA:11484"/>
        <dbReference type="Rhea" id="RHEA-COMP:10350"/>
        <dbReference type="Rhea" id="RHEA-COMP:14399"/>
        <dbReference type="ChEBI" id="CHEBI:15378"/>
        <dbReference type="ChEBI" id="CHEBI:24646"/>
        <dbReference type="ChEBI" id="CHEBI:29033"/>
        <dbReference type="ChEBI" id="CHEBI:29034"/>
        <dbReference type="ChEBI" id="CHEBI:132124"/>
        <dbReference type="EC" id="7.1.1.8"/>
    </reaction>
</comment>